<keyword evidence="3" id="KW-0597">Phosphoprotein</keyword>
<reference evidence="7" key="1">
    <citation type="journal article" date="2019" name="Int. J. Syst. Evol. Microbiol.">
        <title>The Global Catalogue of Microorganisms (GCM) 10K type strain sequencing project: providing services to taxonomists for standard genome sequencing and annotation.</title>
        <authorList>
            <consortium name="The Broad Institute Genomics Platform"/>
            <consortium name="The Broad Institute Genome Sequencing Center for Infectious Disease"/>
            <person name="Wu L."/>
            <person name="Ma J."/>
        </authorList>
    </citation>
    <scope>NUCLEOTIDE SEQUENCE [LARGE SCALE GENOMIC DNA]</scope>
    <source>
        <strain evidence="7">CGMCC 4.7198</strain>
    </source>
</reference>
<evidence type="ECO:0000313" key="6">
    <source>
        <dbReference type="EMBL" id="MFD0280411.1"/>
    </source>
</evidence>
<dbReference type="Pfam" id="PF00501">
    <property type="entry name" value="AMP-binding"/>
    <property type="match status" value="1"/>
</dbReference>
<dbReference type="CDD" id="cd17643">
    <property type="entry name" value="A_NRPS_Cytc1-like"/>
    <property type="match status" value="1"/>
</dbReference>
<dbReference type="InterPro" id="IPR009081">
    <property type="entry name" value="PP-bd_ACP"/>
</dbReference>
<evidence type="ECO:0000259" key="5">
    <source>
        <dbReference type="PROSITE" id="PS50075"/>
    </source>
</evidence>
<dbReference type="PANTHER" id="PTHR45527:SF1">
    <property type="entry name" value="FATTY ACID SYNTHASE"/>
    <property type="match status" value="1"/>
</dbReference>
<sequence>MAERHPEDGDTHRLTPGQADLYAADQQAEFPATYNSSLVHRVDGALDEELLRGRFARLLTAHPLLASRVVERDGALLFAPARRAPRLHTMTAPVDPEGPLARARLRREVLRPFDLERGPLLHAVLVRYTPRTADLVLTAHHLVVDETSMALMAQWLLAGEEAAAVQSFAEWADGRHQLPPAREERAAALRAELAGGVSCSLDWARTPAGGPAPTGTAPDEAVGLRVPEETWEGAAKLAAELGITQHSLMTAAAALVLGRNSGTTRPVLGAAVSRRTPRHAATVGYFNATVPVPLDLDDEQSVADWLRRAHRRCLDAYRDADLPLSSVLPATDRAGLSLVVVPCRTLPEITAPDLTALPLPDPGFGPAQFPLALYLRQDLGGELRGLLRYRHDRVDAGAAEQFCRQLEATLTAMVGQPHTPLGEISVLPPAARARLLTAEGPTGTPEEPGGAPSANPFTAPAADLPTLFAARAARLPDRTAVVCEDERLTYQELDERSTALALALAERDVRPGDRVGVCLERGLDLVVALLAVLKAGAAYVPLDPGYPQDRLAFIAEDTGLATAVTDRDPALLPPGLTLLPPTAVPTRPGRELPAADPERAAYVIHTSGSTGTPKGVLVRHRNVTALLAATAGPEGFAFDEHDAWSFFHSFAFDFSVWEIWGCLLTGGRLVVVPHWSARDPERFHALLARERVTVLNQTPSAFAQLLAADESAEVPLSVRLLIFGGEPLEPALLLPWFDRYPERVCRAVNMYGITETTVHCTWRTLTRADALSGTRSVGRALPGWRLYVLDEEGRPAAPGVPGEIHVSGAGVAAGYLNRPELTEGRFVRGRLAERPDELLYRSGDRGRLLPDGELEHLGRLDDQVKIRGHRIELGEIRGTLLAHPAVTAAAAVVRDAHDAAAARIDAYLVTPEQRADTAEIRQWLAERLPAHVLPATLTVVPALPLTANGKLDAARLPVPSPRQAPARPAEEPSGRAASPAPTGPHSAAPRAGGTADAPDTAHQLCEVWQQLLGVPVGVDDNFFEMGGNSLLAVRLNALQRSTGFTGSQLKDIFRNPTPRRLAAVIGPPPAGRHPQEEA</sequence>
<dbReference type="SUPFAM" id="SSF56801">
    <property type="entry name" value="Acetyl-CoA synthetase-like"/>
    <property type="match status" value="1"/>
</dbReference>
<dbReference type="PROSITE" id="PS50075">
    <property type="entry name" value="CARRIER"/>
    <property type="match status" value="1"/>
</dbReference>
<keyword evidence="7" id="KW-1185">Reference proteome</keyword>
<dbReference type="Pfam" id="PF13193">
    <property type="entry name" value="AMP-binding_C"/>
    <property type="match status" value="1"/>
</dbReference>
<dbReference type="InterPro" id="IPR020845">
    <property type="entry name" value="AMP-binding_CS"/>
</dbReference>
<dbReference type="SMART" id="SM00823">
    <property type="entry name" value="PKS_PP"/>
    <property type="match status" value="1"/>
</dbReference>
<dbReference type="Gene3D" id="3.30.300.30">
    <property type="match status" value="1"/>
</dbReference>
<keyword evidence="2" id="KW-0596">Phosphopantetheine</keyword>
<comment type="caution">
    <text evidence="6">The sequence shown here is derived from an EMBL/GenBank/DDBJ whole genome shotgun (WGS) entry which is preliminary data.</text>
</comment>
<dbReference type="InterPro" id="IPR042099">
    <property type="entry name" value="ANL_N_sf"/>
</dbReference>
<dbReference type="Proteomes" id="UP001596957">
    <property type="component" value="Unassembled WGS sequence"/>
</dbReference>
<evidence type="ECO:0000256" key="4">
    <source>
        <dbReference type="SAM" id="MobiDB-lite"/>
    </source>
</evidence>
<dbReference type="PROSITE" id="PS00455">
    <property type="entry name" value="AMP_BINDING"/>
    <property type="match status" value="1"/>
</dbReference>
<dbReference type="Pfam" id="PF00668">
    <property type="entry name" value="Condensation"/>
    <property type="match status" value="1"/>
</dbReference>
<dbReference type="InterPro" id="IPR023213">
    <property type="entry name" value="CAT-like_dom_sf"/>
</dbReference>
<accession>A0ABW2V789</accession>
<dbReference type="SUPFAM" id="SSF52777">
    <property type="entry name" value="CoA-dependent acyltransferases"/>
    <property type="match status" value="2"/>
</dbReference>
<dbReference type="InterPro" id="IPR045851">
    <property type="entry name" value="AMP-bd_C_sf"/>
</dbReference>
<dbReference type="InterPro" id="IPR020806">
    <property type="entry name" value="PKS_PP-bd"/>
</dbReference>
<dbReference type="InterPro" id="IPR010071">
    <property type="entry name" value="AA_adenyl_dom"/>
</dbReference>
<dbReference type="SUPFAM" id="SSF47336">
    <property type="entry name" value="ACP-like"/>
    <property type="match status" value="1"/>
</dbReference>
<evidence type="ECO:0000313" key="7">
    <source>
        <dbReference type="Proteomes" id="UP001596957"/>
    </source>
</evidence>
<dbReference type="InterPro" id="IPR036736">
    <property type="entry name" value="ACP-like_sf"/>
</dbReference>
<dbReference type="Pfam" id="PF00550">
    <property type="entry name" value="PP-binding"/>
    <property type="match status" value="1"/>
</dbReference>
<evidence type="ECO:0000256" key="1">
    <source>
        <dbReference type="ARBA" id="ARBA00001957"/>
    </source>
</evidence>
<comment type="cofactor">
    <cofactor evidence="1">
        <name>pantetheine 4'-phosphate</name>
        <dbReference type="ChEBI" id="CHEBI:47942"/>
    </cofactor>
</comment>
<feature type="domain" description="Carrier" evidence="5">
    <location>
        <begin position="995"/>
        <end position="1069"/>
    </location>
</feature>
<dbReference type="RefSeq" id="WP_381261371.1">
    <property type="nucleotide sequence ID" value="NZ_JBHTBI010000050.1"/>
</dbReference>
<feature type="region of interest" description="Disordered" evidence="4">
    <location>
        <begin position="954"/>
        <end position="999"/>
    </location>
</feature>
<dbReference type="InterPro" id="IPR000873">
    <property type="entry name" value="AMP-dep_synth/lig_dom"/>
</dbReference>
<dbReference type="Gene3D" id="3.30.559.10">
    <property type="entry name" value="Chloramphenicol acetyltransferase-like domain"/>
    <property type="match status" value="1"/>
</dbReference>
<evidence type="ECO:0000256" key="3">
    <source>
        <dbReference type="ARBA" id="ARBA00022553"/>
    </source>
</evidence>
<dbReference type="NCBIfam" id="TIGR01733">
    <property type="entry name" value="AA-adenyl-dom"/>
    <property type="match status" value="1"/>
</dbReference>
<dbReference type="InterPro" id="IPR025110">
    <property type="entry name" value="AMP-bd_C"/>
</dbReference>
<proteinExistence type="predicted"/>
<dbReference type="Gene3D" id="3.30.559.30">
    <property type="entry name" value="Nonribosomal peptide synthetase, condensation domain"/>
    <property type="match status" value="1"/>
</dbReference>
<evidence type="ECO:0000256" key="2">
    <source>
        <dbReference type="ARBA" id="ARBA00022450"/>
    </source>
</evidence>
<dbReference type="InterPro" id="IPR001242">
    <property type="entry name" value="Condensation_dom"/>
</dbReference>
<protein>
    <submittedName>
        <fullName evidence="6">Amino acid adenylation domain-containing protein</fullName>
    </submittedName>
</protein>
<name>A0ABW2V789_9ACTN</name>
<dbReference type="Gene3D" id="1.10.1200.10">
    <property type="entry name" value="ACP-like"/>
    <property type="match status" value="1"/>
</dbReference>
<dbReference type="EMBL" id="JBHTEC010000001">
    <property type="protein sequence ID" value="MFD0280411.1"/>
    <property type="molecule type" value="Genomic_DNA"/>
</dbReference>
<gene>
    <name evidence="6" type="ORF">ACFQZP_01765</name>
</gene>
<organism evidence="6 7">
    <name type="scientific">Streptomyces lutosisoli</name>
    <dbReference type="NCBI Taxonomy" id="2665721"/>
    <lineage>
        <taxon>Bacteria</taxon>
        <taxon>Bacillati</taxon>
        <taxon>Actinomycetota</taxon>
        <taxon>Actinomycetes</taxon>
        <taxon>Kitasatosporales</taxon>
        <taxon>Streptomycetaceae</taxon>
        <taxon>Streptomyces</taxon>
    </lineage>
</organism>
<dbReference type="Gene3D" id="3.40.50.12780">
    <property type="entry name" value="N-terminal domain of ligase-like"/>
    <property type="match status" value="1"/>
</dbReference>
<dbReference type="PANTHER" id="PTHR45527">
    <property type="entry name" value="NONRIBOSOMAL PEPTIDE SYNTHETASE"/>
    <property type="match status" value="1"/>
</dbReference>